<comment type="caution">
    <text evidence="1">The sequence shown here is derived from an EMBL/GenBank/DDBJ whole genome shotgun (WGS) entry which is preliminary data.</text>
</comment>
<gene>
    <name evidence="1" type="ORF">AJ79_10276</name>
</gene>
<evidence type="ECO:0000313" key="1">
    <source>
        <dbReference type="EMBL" id="PGG95084.1"/>
    </source>
</evidence>
<sequence>MCFKRTEQPTHGGMELNEVVRYGLISHPDGITKICDLLERRFSEAPSKGKHWRGLKRSVIMEDASEGRSVASYAANLIVQAKQCSTTVDGILRIYGWGTYIGAQKR</sequence>
<accession>A0A2B7WET0</accession>
<reference evidence="1 2" key="1">
    <citation type="submission" date="2017-10" db="EMBL/GenBank/DDBJ databases">
        <title>Comparative genomics in systemic dimorphic fungi from Ajellomycetaceae.</title>
        <authorList>
            <person name="Munoz J.F."/>
            <person name="Mcewen J.G."/>
            <person name="Clay O.K."/>
            <person name="Cuomo C.A."/>
        </authorList>
    </citation>
    <scope>NUCLEOTIDE SEQUENCE [LARGE SCALE GENOMIC DNA]</scope>
    <source>
        <strain evidence="1 2">UAMH5409</strain>
    </source>
</reference>
<proteinExistence type="predicted"/>
<name>A0A2B7WET0_9EURO</name>
<dbReference type="EMBL" id="PDNB01000415">
    <property type="protein sequence ID" value="PGG95084.1"/>
    <property type="molecule type" value="Genomic_DNA"/>
</dbReference>
<organism evidence="1 2">
    <name type="scientific">Helicocarpus griseus UAMH5409</name>
    <dbReference type="NCBI Taxonomy" id="1447875"/>
    <lineage>
        <taxon>Eukaryota</taxon>
        <taxon>Fungi</taxon>
        <taxon>Dikarya</taxon>
        <taxon>Ascomycota</taxon>
        <taxon>Pezizomycotina</taxon>
        <taxon>Eurotiomycetes</taxon>
        <taxon>Eurotiomycetidae</taxon>
        <taxon>Onygenales</taxon>
        <taxon>Ajellomycetaceae</taxon>
        <taxon>Helicocarpus</taxon>
    </lineage>
</organism>
<dbReference type="OrthoDB" id="4336528at2759"/>
<protein>
    <submittedName>
        <fullName evidence="1">Uncharacterized protein</fullName>
    </submittedName>
</protein>
<evidence type="ECO:0000313" key="2">
    <source>
        <dbReference type="Proteomes" id="UP000223968"/>
    </source>
</evidence>
<dbReference type="Proteomes" id="UP000223968">
    <property type="component" value="Unassembled WGS sequence"/>
</dbReference>
<dbReference type="AlphaFoldDB" id="A0A2B7WET0"/>
<dbReference type="STRING" id="1447875.A0A2B7WET0"/>
<keyword evidence="2" id="KW-1185">Reference proteome</keyword>